<dbReference type="Gene3D" id="3.40.50.1460">
    <property type="match status" value="1"/>
</dbReference>
<dbReference type="AlphaFoldDB" id="A0A815JIY5"/>
<evidence type="ECO:0000313" key="3">
    <source>
        <dbReference type="EMBL" id="CAF4079605.1"/>
    </source>
</evidence>
<dbReference type="PROSITE" id="PS50208">
    <property type="entry name" value="CASPASE_P20"/>
    <property type="match status" value="1"/>
</dbReference>
<evidence type="ECO:0000313" key="2">
    <source>
        <dbReference type="EMBL" id="CAF1380474.1"/>
    </source>
</evidence>
<protein>
    <recommendedName>
        <fullName evidence="1">Caspase family p20 domain-containing protein</fullName>
    </recommendedName>
</protein>
<dbReference type="InterPro" id="IPR011600">
    <property type="entry name" value="Pept_C14_caspase"/>
</dbReference>
<dbReference type="PANTHER" id="PTHR22576">
    <property type="entry name" value="MUCOSA ASSOCIATED LYMPHOID TISSUE LYMPHOMA TRANSLOCATION PROTEIN 1/PARACASPASE"/>
    <property type="match status" value="1"/>
</dbReference>
<dbReference type="InterPro" id="IPR052039">
    <property type="entry name" value="Caspase-related_regulators"/>
</dbReference>
<dbReference type="InterPro" id="IPR001309">
    <property type="entry name" value="Pept_C14_p20"/>
</dbReference>
<dbReference type="PANTHER" id="PTHR22576:SF37">
    <property type="entry name" value="MUCOSA-ASSOCIATED LYMPHOID TISSUE LYMPHOMA TRANSLOCATION PROTEIN 1"/>
    <property type="match status" value="1"/>
</dbReference>
<dbReference type="EMBL" id="CAJNOT010003378">
    <property type="protein sequence ID" value="CAF1380474.1"/>
    <property type="molecule type" value="Genomic_DNA"/>
</dbReference>
<dbReference type="SUPFAM" id="SSF52129">
    <property type="entry name" value="Caspase-like"/>
    <property type="match status" value="1"/>
</dbReference>
<accession>A0A815JIY5</accession>
<evidence type="ECO:0000259" key="1">
    <source>
        <dbReference type="PROSITE" id="PS50208"/>
    </source>
</evidence>
<reference evidence="2" key="1">
    <citation type="submission" date="2021-02" db="EMBL/GenBank/DDBJ databases">
        <authorList>
            <person name="Nowell W R."/>
        </authorList>
    </citation>
    <scope>NUCLEOTIDE SEQUENCE</scope>
</reference>
<gene>
    <name evidence="3" type="ORF">JBS370_LOCUS30624</name>
    <name evidence="2" type="ORF">ZHD862_LOCUS32088</name>
</gene>
<evidence type="ECO:0000313" key="4">
    <source>
        <dbReference type="Proteomes" id="UP000663864"/>
    </source>
</evidence>
<organism evidence="2 4">
    <name type="scientific">Rotaria sordida</name>
    <dbReference type="NCBI Taxonomy" id="392033"/>
    <lineage>
        <taxon>Eukaryota</taxon>
        <taxon>Metazoa</taxon>
        <taxon>Spiralia</taxon>
        <taxon>Gnathifera</taxon>
        <taxon>Rotifera</taxon>
        <taxon>Eurotatoria</taxon>
        <taxon>Bdelloidea</taxon>
        <taxon>Philodinida</taxon>
        <taxon>Philodinidae</taxon>
        <taxon>Rotaria</taxon>
    </lineage>
</organism>
<dbReference type="Proteomes" id="UP000663836">
    <property type="component" value="Unassembled WGS sequence"/>
</dbReference>
<dbReference type="Proteomes" id="UP000663864">
    <property type="component" value="Unassembled WGS sequence"/>
</dbReference>
<proteinExistence type="predicted"/>
<dbReference type="EMBL" id="CAJOBD010007158">
    <property type="protein sequence ID" value="CAF4079605.1"/>
    <property type="molecule type" value="Genomic_DNA"/>
</dbReference>
<dbReference type="GO" id="GO:0006508">
    <property type="term" value="P:proteolysis"/>
    <property type="evidence" value="ECO:0007669"/>
    <property type="project" value="InterPro"/>
</dbReference>
<name>A0A815JIY5_9BILA</name>
<dbReference type="GO" id="GO:0004197">
    <property type="term" value="F:cysteine-type endopeptidase activity"/>
    <property type="evidence" value="ECO:0007669"/>
    <property type="project" value="InterPro"/>
</dbReference>
<dbReference type="Pfam" id="PF00656">
    <property type="entry name" value="Peptidase_C14"/>
    <property type="match status" value="1"/>
</dbReference>
<dbReference type="InterPro" id="IPR029030">
    <property type="entry name" value="Caspase-like_dom_sf"/>
</dbReference>
<feature type="domain" description="Caspase family p20" evidence="1">
    <location>
        <begin position="29"/>
        <end position="106"/>
    </location>
</feature>
<sequence>MIPNAFFSDLAYCLLMATQKTDDTAFRPRRKLALVIGIGKYDHCEELQNPENDANEMSDALKSIDFNVTKKLDLKRAEMKHVVIDFEESIKPDDMVLFYFAGHGIQWEDQNYLIPKDTPTLNGADLNKSAINAQHILDTLSDHNPYVTIFLLDCCRKYHLRNPEVDARGPDASDSKSVGLKAMHKAGSLVAFACAPGTIAIEGKGQRNGLFTKYLLKHIKTANEDIRMILSDVTDGVIQESKSKQIPFVSGSLSKKNIYLCGQRRDQPREPGKYASKYLVLLFR</sequence>
<comment type="caution">
    <text evidence="2">The sequence shown here is derived from an EMBL/GenBank/DDBJ whole genome shotgun (WGS) entry which is preliminary data.</text>
</comment>